<dbReference type="InterPro" id="IPR036412">
    <property type="entry name" value="HAD-like_sf"/>
</dbReference>
<dbReference type="Pfam" id="PF06941">
    <property type="entry name" value="NT5C"/>
    <property type="match status" value="1"/>
</dbReference>
<evidence type="ECO:0000313" key="1">
    <source>
        <dbReference type="EMBL" id="KAL0315890.1"/>
    </source>
</evidence>
<dbReference type="SUPFAM" id="SSF56784">
    <property type="entry name" value="HAD-like"/>
    <property type="match status" value="1"/>
</dbReference>
<evidence type="ECO:0008006" key="2">
    <source>
        <dbReference type="Google" id="ProtNLM"/>
    </source>
</evidence>
<organism evidence="1">
    <name type="scientific">Sesamum radiatum</name>
    <name type="common">Black benniseed</name>
    <dbReference type="NCBI Taxonomy" id="300843"/>
    <lineage>
        <taxon>Eukaryota</taxon>
        <taxon>Viridiplantae</taxon>
        <taxon>Streptophyta</taxon>
        <taxon>Embryophyta</taxon>
        <taxon>Tracheophyta</taxon>
        <taxon>Spermatophyta</taxon>
        <taxon>Magnoliopsida</taxon>
        <taxon>eudicotyledons</taxon>
        <taxon>Gunneridae</taxon>
        <taxon>Pentapetalae</taxon>
        <taxon>asterids</taxon>
        <taxon>lamiids</taxon>
        <taxon>Lamiales</taxon>
        <taxon>Pedaliaceae</taxon>
        <taxon>Sesamum</taxon>
    </lineage>
</organism>
<proteinExistence type="predicted"/>
<dbReference type="AlphaFoldDB" id="A0AAW2L9U9"/>
<dbReference type="InterPro" id="IPR010708">
    <property type="entry name" value="5'(3')-deoxyribonucleotidase"/>
</dbReference>
<dbReference type="InterPro" id="IPR052419">
    <property type="entry name" value="5_3-deoxyribonucleotidase-like"/>
</dbReference>
<dbReference type="InterPro" id="IPR023214">
    <property type="entry name" value="HAD_sf"/>
</dbReference>
<gene>
    <name evidence="1" type="ORF">Sradi_5467200</name>
</gene>
<comment type="caution">
    <text evidence="1">The sequence shown here is derived from an EMBL/GenBank/DDBJ whole genome shotgun (WGS) entry which is preliminary data.</text>
</comment>
<dbReference type="PANTHER" id="PTHR35134:SF2">
    <property type="entry name" value="NUCLEOTIDASE YQFW-RELATED"/>
    <property type="match status" value="1"/>
</dbReference>
<dbReference type="GO" id="GO:0009264">
    <property type="term" value="P:deoxyribonucleotide catabolic process"/>
    <property type="evidence" value="ECO:0007669"/>
    <property type="project" value="InterPro"/>
</dbReference>
<sequence length="309" mass="34594">MAAPSSSFIGGQRDLQMFSLRRLSSNASTSSAVDNFSTRRFLSNGFRLKGSCSENYGSILRNNNDFKNDRCNSNVLQKAKEYGPWLPQLLRVSEEVIGVKDQLKRSVNAEGDANRGSSNGVLNQFLSQKIMVAVDVDEADIRVHEFFKTSYFKKGIYPIPGARKALQNLSKVCNLSIVTSRQNAIKDHTVGWIEKHYPGLFQEIHFGNHFALDGQSRPKSDICRSLGAKVLIDDNPRYAIECAEVGIKVLLFDYENSYPWSKTDDICEHPRHQGSQLGRGGTSTSLLLSLDQALFRIEKMNKNDRGLPP</sequence>
<dbReference type="EMBL" id="JACGWJ010000025">
    <property type="protein sequence ID" value="KAL0315890.1"/>
    <property type="molecule type" value="Genomic_DNA"/>
</dbReference>
<reference evidence="1" key="1">
    <citation type="submission" date="2020-06" db="EMBL/GenBank/DDBJ databases">
        <authorList>
            <person name="Li T."/>
            <person name="Hu X."/>
            <person name="Zhang T."/>
            <person name="Song X."/>
            <person name="Zhang H."/>
            <person name="Dai N."/>
            <person name="Sheng W."/>
            <person name="Hou X."/>
            <person name="Wei L."/>
        </authorList>
    </citation>
    <scope>NUCLEOTIDE SEQUENCE</scope>
    <source>
        <strain evidence="1">G02</strain>
        <tissue evidence="1">Leaf</tissue>
    </source>
</reference>
<reference evidence="1" key="2">
    <citation type="journal article" date="2024" name="Plant">
        <title>Genomic evolution and insights into agronomic trait innovations of Sesamum species.</title>
        <authorList>
            <person name="Miao H."/>
            <person name="Wang L."/>
            <person name="Qu L."/>
            <person name="Liu H."/>
            <person name="Sun Y."/>
            <person name="Le M."/>
            <person name="Wang Q."/>
            <person name="Wei S."/>
            <person name="Zheng Y."/>
            <person name="Lin W."/>
            <person name="Duan Y."/>
            <person name="Cao H."/>
            <person name="Xiong S."/>
            <person name="Wang X."/>
            <person name="Wei L."/>
            <person name="Li C."/>
            <person name="Ma Q."/>
            <person name="Ju M."/>
            <person name="Zhao R."/>
            <person name="Li G."/>
            <person name="Mu C."/>
            <person name="Tian Q."/>
            <person name="Mei H."/>
            <person name="Zhang T."/>
            <person name="Gao T."/>
            <person name="Zhang H."/>
        </authorList>
    </citation>
    <scope>NUCLEOTIDE SEQUENCE</scope>
    <source>
        <strain evidence="1">G02</strain>
    </source>
</reference>
<name>A0AAW2L9U9_SESRA</name>
<dbReference type="Gene3D" id="3.40.50.1000">
    <property type="entry name" value="HAD superfamily/HAD-like"/>
    <property type="match status" value="1"/>
</dbReference>
<protein>
    <recommendedName>
        <fullName evidence="2">FCP1 homology domain-containing protein</fullName>
    </recommendedName>
</protein>
<accession>A0AAW2L9U9</accession>
<dbReference type="GO" id="GO:0008253">
    <property type="term" value="F:5'-nucleotidase activity"/>
    <property type="evidence" value="ECO:0007669"/>
    <property type="project" value="InterPro"/>
</dbReference>
<dbReference type="PANTHER" id="PTHR35134">
    <property type="entry name" value="NUCLEOTIDASE YQFW-RELATED"/>
    <property type="match status" value="1"/>
</dbReference>